<dbReference type="EMBL" id="CP003532">
    <property type="protein sequence ID" value="AFK07945.1"/>
    <property type="molecule type" value="Genomic_DNA"/>
</dbReference>
<evidence type="ECO:0000313" key="2">
    <source>
        <dbReference type="EMBL" id="AFK07945.1"/>
    </source>
</evidence>
<evidence type="ECO:0000313" key="3">
    <source>
        <dbReference type="Proteomes" id="UP000002881"/>
    </source>
</evidence>
<dbReference type="HOGENOM" id="CLU_575943_0_0_0"/>
<gene>
    <name evidence="2" type="ORF">Theba_2318</name>
</gene>
<dbReference type="Proteomes" id="UP000002881">
    <property type="component" value="Chromosome"/>
</dbReference>
<dbReference type="eggNOG" id="COG2887">
    <property type="taxonomic scope" value="Bacteria"/>
</dbReference>
<dbReference type="KEGG" id="mpg:Theba_2318"/>
<dbReference type="STRING" id="660470.Theba_2318"/>
<accession>I2F7P2</accession>
<dbReference type="RefSeq" id="WP_014731699.1">
    <property type="nucleotide sequence ID" value="NC_017934.1"/>
</dbReference>
<protein>
    <recommendedName>
        <fullName evidence="4">PD-(D/E)XK endonuclease-like domain-containing protein</fullName>
    </recommendedName>
</protein>
<sequence length="474" mass="53718">MNPAVKNENGSPARDPLSRNKFNTQLNTTTFRREWSKSVYPFCNSDITSSIPAEEVSGIGQNFSCPYISKRSGPEKSENGERLTENRQPFPLSYSRIKSFVECPHRFYLRYFEGLPEAQGEGRKHNGLILRALFNSYLGNSPTPLLFGENLKRDLDQIEYGVQFLKSKDVVAINIPFSLDRFSNPVPFNEPEVVFRGVAQALYEDERKNVPRPSSQSMYSSFEKNCEAEFFVSNPGEEANKSLESAFLGLSEDGGPGTVNPSLVLCHFKAGFGDPDWERLFIYAWALSRQGYEIGRIEWVSLSAGASISKEVTKENLEEAGINLYAWISQILQSDFEPEAGDHCSYCLYHSFCPLMEKLGEDLMITDSDSLKSTLQKTVAFQEGAKKMKKLADEFIDREGIGKVELQGYEYASDEAPTQIRLLDREAALDTIIGLPDPFKFITFRNLSELVDYLPEEAYEKKEKLKPVRRFRKA</sequence>
<keyword evidence="3" id="KW-1185">Reference proteome</keyword>
<dbReference type="AlphaFoldDB" id="I2F7P2"/>
<name>I2F7P2_9BACT</name>
<reference evidence="2 3" key="1">
    <citation type="journal article" date="2012" name="Genome Biol. Evol.">
        <title>Genome Sequence of the Mesophilic Thermotogales Bacterium Mesotoga prima MesG1.Ag.4.2 Reveals the Largest Thermotogales Genome To Date.</title>
        <authorList>
            <person name="Zhaxybayeva O."/>
            <person name="Swithers K.S."/>
            <person name="Foght J."/>
            <person name="Green A.G."/>
            <person name="Bruce D."/>
            <person name="Detter C."/>
            <person name="Han S."/>
            <person name="Teshima H."/>
            <person name="Han J."/>
            <person name="Woyke T."/>
            <person name="Pitluck S."/>
            <person name="Nolan M."/>
            <person name="Ivanova N."/>
            <person name="Pati A."/>
            <person name="Land M.L."/>
            <person name="Dlutek M."/>
            <person name="Doolittle W.F."/>
            <person name="Noll K.M."/>
            <person name="Nesbo C.L."/>
        </authorList>
    </citation>
    <scope>NUCLEOTIDE SEQUENCE [LARGE SCALE GENOMIC DNA]</scope>
    <source>
        <strain evidence="3">mesG1.Ag.4.2</strain>
    </source>
</reference>
<evidence type="ECO:0008006" key="4">
    <source>
        <dbReference type="Google" id="ProtNLM"/>
    </source>
</evidence>
<evidence type="ECO:0000256" key="1">
    <source>
        <dbReference type="SAM" id="MobiDB-lite"/>
    </source>
</evidence>
<proteinExistence type="predicted"/>
<dbReference type="Gene3D" id="3.90.320.10">
    <property type="match status" value="1"/>
</dbReference>
<organism evidence="2 3">
    <name type="scientific">Mesotoga prima MesG1.Ag.4.2</name>
    <dbReference type="NCBI Taxonomy" id="660470"/>
    <lineage>
        <taxon>Bacteria</taxon>
        <taxon>Thermotogati</taxon>
        <taxon>Thermotogota</taxon>
        <taxon>Thermotogae</taxon>
        <taxon>Kosmotogales</taxon>
        <taxon>Kosmotogaceae</taxon>
        <taxon>Mesotoga</taxon>
    </lineage>
</organism>
<dbReference type="InterPro" id="IPR011604">
    <property type="entry name" value="PDDEXK-like_dom_sf"/>
</dbReference>
<feature type="region of interest" description="Disordered" evidence="1">
    <location>
        <begin position="1"/>
        <end position="23"/>
    </location>
</feature>
<dbReference type="GeneID" id="87108039"/>